<protein>
    <submittedName>
        <fullName evidence="8">Indolepyruvate ferredoxin oxidoreductase</fullName>
    </submittedName>
</protein>
<gene>
    <name evidence="8" type="ORF">SAMN05216200_102107</name>
</gene>
<dbReference type="InterPro" id="IPR011766">
    <property type="entry name" value="TPP_enzyme_TPP-bd"/>
</dbReference>
<name>A0A1M7S9Y7_9RHOB</name>
<dbReference type="CDD" id="cd07034">
    <property type="entry name" value="TPP_PYR_PFOR_IOR-alpha_like"/>
    <property type="match status" value="1"/>
</dbReference>
<dbReference type="NCBIfam" id="NF009588">
    <property type="entry name" value="PRK13029.1"/>
    <property type="match status" value="1"/>
</dbReference>
<dbReference type="Pfam" id="PF20169">
    <property type="entry name" value="DUF6537"/>
    <property type="match status" value="1"/>
</dbReference>
<keyword evidence="8" id="KW-0670">Pyruvate</keyword>
<accession>A0A1M7S9Y7</accession>
<keyword evidence="6" id="KW-0411">Iron-sulfur</keyword>
<dbReference type="GO" id="GO:0030976">
    <property type="term" value="F:thiamine pyrophosphate binding"/>
    <property type="evidence" value="ECO:0007669"/>
    <property type="project" value="InterPro"/>
</dbReference>
<evidence type="ECO:0000256" key="6">
    <source>
        <dbReference type="ARBA" id="ARBA00023014"/>
    </source>
</evidence>
<dbReference type="Gene3D" id="3.40.50.920">
    <property type="match status" value="1"/>
</dbReference>
<dbReference type="GO" id="GO:0051539">
    <property type="term" value="F:4 iron, 4 sulfur cluster binding"/>
    <property type="evidence" value="ECO:0007669"/>
    <property type="project" value="UniProtKB-KW"/>
</dbReference>
<keyword evidence="1" id="KW-0813">Transport</keyword>
<dbReference type="InterPro" id="IPR029061">
    <property type="entry name" value="THDP-binding"/>
</dbReference>
<dbReference type="InterPro" id="IPR051457">
    <property type="entry name" value="2-oxoacid:Fd_oxidoreductase"/>
</dbReference>
<dbReference type="GO" id="GO:0045333">
    <property type="term" value="P:cellular respiration"/>
    <property type="evidence" value="ECO:0007669"/>
    <property type="project" value="UniProtKB-ARBA"/>
</dbReference>
<sequence length="1158" mass="124556">MSVNVAPKRLNMTLADRIEAEEGWLYMTGMQALVRLPIQQRKRDAAAGLITGGFISGYRGSPLGRYDIELWQAQEALRAHNIVFRPGVNEDLAATAAWGAQMVGLYPGATVDGVFSIWYGKAPGMDRSMDPLRHANLSGASPRGGALLLVGDDHGAKSSTVACYSDYNFVSIGAPLLAPSNAQEVLDLGLHGIAMSRWSGCLVGMKLVTDVIEGGGSVLVGPDSPPIVMPEGKADVGPQVFRPFLQQEAMLYERRIGRALDYARLNGLNRIEGPAEARIGIVSSGKSWQDLRQALRALGMRDGMLGRMPVRLLKLGMTWPLDDEIVRDFARGLEAIVVVEEKRPLIEDQIRSILYGAPNPPRLIGKFFDGRLYGAGAAEPAFPAVGELDPGRVAQVVARTALSLDPDCGVGGANAPLPEAARAGGPTRAPSFCAGCPHGRSTKVIEGSRALAGIGCHSMAMMRDPMRTNGMSHMGGEGAMWIGQQPFTQERHVFANMGDGTYFHSGILAIRAAVAAGVPITFKLLHNGFVSMTGGQPVDGELSPARMIEQLRAEGVRRIALVADEPERHKDLPLPEGVTLHPRAQLEAVQKELREIPEVTALIYDQPCATERRRLRKRGKWPDPDRRVFINAEVCEGCGDCSTVSDCMAIEPLETELGRKRRINQSSCNKDFSCVEGFCPSFVTVSGARPRKARVEAAQIDDSALPAPRPAPVDGATAVLIAGIGGTGVVTMGQTLAIAAHADGLFSSNLDVTGLAQKYGAVHSHVKIARDPAQLTATRIAAGEADLLIGCDLVVAAGAESLAALRPDGGRVVADRTLTPTADFARNPDWALNADELTARLRAAAAEGRALILDAERIAAALLGDAIYANMMLLGAAWQLGALPLSHEAIMRAIELNGVQVELNRRAFALGRLAAHDPERVERMAREAAPAPPVDLAARRETPLEALIEDRAARLRAYGGRRLARRYRARLAPLLAAEAALGRGDGASRAAAQGLFKLMAPKDPWEVARLYARPEFRRELERAFEGDLKLTFHIGAWPFGRLDPATGKHVKGEVGGWAMGAFKVMSALRFLRGTWLDPFRRGEEAELARRLEAAYLEDLELAAARLSPDTLDAVRELLALPETIRGYGHVRAAAAQRAEARRTRLRARLETPAEARAA</sequence>
<dbReference type="Pfam" id="PF02775">
    <property type="entry name" value="TPP_enzyme_C"/>
    <property type="match status" value="1"/>
</dbReference>
<dbReference type="Pfam" id="PF01558">
    <property type="entry name" value="POR"/>
    <property type="match status" value="1"/>
</dbReference>
<keyword evidence="2" id="KW-0004">4Fe-4S</keyword>
<dbReference type="PANTHER" id="PTHR48084:SF3">
    <property type="entry name" value="SUBUNIT OF PYRUVATE:FLAVODOXIN OXIDOREDUCTASE"/>
    <property type="match status" value="1"/>
</dbReference>
<dbReference type="EMBL" id="FRDL01000002">
    <property type="protein sequence ID" value="SHN55270.1"/>
    <property type="molecule type" value="Genomic_DNA"/>
</dbReference>
<dbReference type="STRING" id="1189325.SAMN04488119_103401"/>
<evidence type="ECO:0000259" key="7">
    <source>
        <dbReference type="PROSITE" id="PS51379"/>
    </source>
</evidence>
<dbReference type="InterPro" id="IPR019752">
    <property type="entry name" value="Pyrv/ketoisovalerate_OxRed_cat"/>
</dbReference>
<dbReference type="RefSeq" id="WP_072746205.1">
    <property type="nucleotide sequence ID" value="NZ_FOHL01000003.1"/>
</dbReference>
<reference evidence="8 9" key="1">
    <citation type="submission" date="2016-12" db="EMBL/GenBank/DDBJ databases">
        <authorList>
            <person name="Song W.-J."/>
            <person name="Kurnit D.M."/>
        </authorList>
    </citation>
    <scope>NUCLEOTIDE SEQUENCE [LARGE SCALE GENOMIC DNA]</scope>
    <source>
        <strain evidence="8 9">CGMCC 1.10808</strain>
    </source>
</reference>
<dbReference type="PROSITE" id="PS51379">
    <property type="entry name" value="4FE4S_FER_2"/>
    <property type="match status" value="1"/>
</dbReference>
<keyword evidence="9" id="KW-1185">Reference proteome</keyword>
<dbReference type="Gene3D" id="3.40.50.970">
    <property type="match status" value="2"/>
</dbReference>
<keyword evidence="5" id="KW-0408">Iron</keyword>
<dbReference type="PANTHER" id="PTHR48084">
    <property type="entry name" value="2-OXOGLUTARATE OXIDOREDUCTASE SUBUNIT KORB-RELATED"/>
    <property type="match status" value="1"/>
</dbReference>
<dbReference type="Proteomes" id="UP000184066">
    <property type="component" value="Unassembled WGS sequence"/>
</dbReference>
<dbReference type="InterPro" id="IPR009014">
    <property type="entry name" value="Transketo_C/PFOR_II"/>
</dbReference>
<dbReference type="SUPFAM" id="SSF52922">
    <property type="entry name" value="TK C-terminal domain-like"/>
    <property type="match status" value="1"/>
</dbReference>
<evidence type="ECO:0000256" key="2">
    <source>
        <dbReference type="ARBA" id="ARBA00022485"/>
    </source>
</evidence>
<dbReference type="InterPro" id="IPR002880">
    <property type="entry name" value="Pyrv_Fd/Flavodoxin_OxRdtase_N"/>
</dbReference>
<dbReference type="AlphaFoldDB" id="A0A1M7S9Y7"/>
<keyword evidence="4" id="KW-0560">Oxidoreductase</keyword>
<dbReference type="InterPro" id="IPR002869">
    <property type="entry name" value="Pyrv_flavodox_OxRed_cen"/>
</dbReference>
<dbReference type="GO" id="GO:0016625">
    <property type="term" value="F:oxidoreductase activity, acting on the aldehyde or oxo group of donors, iron-sulfur protein as acceptor"/>
    <property type="evidence" value="ECO:0007669"/>
    <property type="project" value="UniProtKB-ARBA"/>
</dbReference>
<keyword evidence="3" id="KW-0249">Electron transport</keyword>
<dbReference type="NCBIfam" id="NF009589">
    <property type="entry name" value="PRK13030.1"/>
    <property type="match status" value="1"/>
</dbReference>
<organism evidence="8 9">
    <name type="scientific">Oceanicella actignis</name>
    <dbReference type="NCBI Taxonomy" id="1189325"/>
    <lineage>
        <taxon>Bacteria</taxon>
        <taxon>Pseudomonadati</taxon>
        <taxon>Pseudomonadota</taxon>
        <taxon>Alphaproteobacteria</taxon>
        <taxon>Rhodobacterales</taxon>
        <taxon>Paracoccaceae</taxon>
        <taxon>Oceanicella</taxon>
    </lineage>
</organism>
<keyword evidence="2" id="KW-0479">Metal-binding</keyword>
<dbReference type="SUPFAM" id="SSF53323">
    <property type="entry name" value="Pyruvate-ferredoxin oxidoreductase, PFOR, domain III"/>
    <property type="match status" value="1"/>
</dbReference>
<dbReference type="OrthoDB" id="9803617at2"/>
<proteinExistence type="predicted"/>
<evidence type="ECO:0000256" key="3">
    <source>
        <dbReference type="ARBA" id="ARBA00022982"/>
    </source>
</evidence>
<evidence type="ECO:0000256" key="1">
    <source>
        <dbReference type="ARBA" id="ARBA00022448"/>
    </source>
</evidence>
<evidence type="ECO:0000256" key="5">
    <source>
        <dbReference type="ARBA" id="ARBA00023004"/>
    </source>
</evidence>
<dbReference type="Gene3D" id="3.40.920.10">
    <property type="entry name" value="Pyruvate-ferredoxin oxidoreductase, PFOR, domain III"/>
    <property type="match status" value="1"/>
</dbReference>
<dbReference type="InterPro" id="IPR017896">
    <property type="entry name" value="4Fe4S_Fe-S-bd"/>
</dbReference>
<feature type="domain" description="4Fe-4S ferredoxin-type" evidence="7">
    <location>
        <begin position="626"/>
        <end position="655"/>
    </location>
</feature>
<evidence type="ECO:0000256" key="4">
    <source>
        <dbReference type="ARBA" id="ARBA00023002"/>
    </source>
</evidence>
<evidence type="ECO:0000313" key="9">
    <source>
        <dbReference type="Proteomes" id="UP000184066"/>
    </source>
</evidence>
<dbReference type="GO" id="GO:0044281">
    <property type="term" value="P:small molecule metabolic process"/>
    <property type="evidence" value="ECO:0007669"/>
    <property type="project" value="UniProtKB-ARBA"/>
</dbReference>
<dbReference type="InterPro" id="IPR046667">
    <property type="entry name" value="DUF6537"/>
</dbReference>
<dbReference type="SUPFAM" id="SSF52518">
    <property type="entry name" value="Thiamin diphosphate-binding fold (THDP-binding)"/>
    <property type="match status" value="2"/>
</dbReference>
<evidence type="ECO:0000313" key="8">
    <source>
        <dbReference type="EMBL" id="SHN55270.1"/>
    </source>
</evidence>